<organism evidence="2 3">
    <name type="scientific">Emiliania huxleyi (strain CCMP1516)</name>
    <dbReference type="NCBI Taxonomy" id="280463"/>
    <lineage>
        <taxon>Eukaryota</taxon>
        <taxon>Haptista</taxon>
        <taxon>Haptophyta</taxon>
        <taxon>Prymnesiophyceae</taxon>
        <taxon>Isochrysidales</taxon>
        <taxon>Noelaerhabdaceae</taxon>
        <taxon>Emiliania</taxon>
    </lineage>
</organism>
<dbReference type="PANTHER" id="PTHR43187:SF1">
    <property type="entry name" value="GLUTAMINE AMIDOTRANSFERASE DUG3-RELATED"/>
    <property type="match status" value="1"/>
</dbReference>
<feature type="compositionally biased region" description="Basic and acidic residues" evidence="1">
    <location>
        <begin position="401"/>
        <end position="411"/>
    </location>
</feature>
<dbReference type="RefSeq" id="XP_005779639.1">
    <property type="nucleotide sequence ID" value="XM_005779582.1"/>
</dbReference>
<dbReference type="PaxDb" id="2903-EOD27210"/>
<sequence length="419" mass="45963">MCRWLVYCGSDPILMSDLIFAPTNSLIHQSFNGGFHPGLSDQNNMQDGAPRETLLRNSHLILNADGFGVGWYHKRGGAIFRSVTAAWNNSNLRELSESIESRCIFAHVRRLLFQHNGHVEGFDRIKRRVFAAMRDDVYHWVQGTTDSEACFALILSLIEPELLAGGECVPVAVLRKAMLSAIATLRGFLADAGVVVVARYCDKAPDIPPPSLYYAFASSHQLQLQLSQALTSSRDDAQEHTFRNQARLSRLNRLCAEGGEAPQNPGHGSTFGCTCPKCRKLEQTVEGGAFICASEPLTTNTSEWFLMKENSMISFTAGTPSADDESEAEECSRLKAMRLDQATPCQRAAFSKAVSTKAARNPTVTTSPAVPAQSPKRRSSWEAPRSFVDEQGARPGPEAEAEARAREDPKSNLDVVSLD</sequence>
<keyword evidence="3" id="KW-1185">Reference proteome</keyword>
<accession>A0A0D3JUM5</accession>
<reference evidence="3" key="1">
    <citation type="journal article" date="2013" name="Nature">
        <title>Pan genome of the phytoplankton Emiliania underpins its global distribution.</title>
        <authorList>
            <person name="Read B.A."/>
            <person name="Kegel J."/>
            <person name="Klute M.J."/>
            <person name="Kuo A."/>
            <person name="Lefebvre S.C."/>
            <person name="Maumus F."/>
            <person name="Mayer C."/>
            <person name="Miller J."/>
            <person name="Monier A."/>
            <person name="Salamov A."/>
            <person name="Young J."/>
            <person name="Aguilar M."/>
            <person name="Claverie J.M."/>
            <person name="Frickenhaus S."/>
            <person name="Gonzalez K."/>
            <person name="Herman E.K."/>
            <person name="Lin Y.C."/>
            <person name="Napier J."/>
            <person name="Ogata H."/>
            <person name="Sarno A.F."/>
            <person name="Shmutz J."/>
            <person name="Schroeder D."/>
            <person name="de Vargas C."/>
            <person name="Verret F."/>
            <person name="von Dassow P."/>
            <person name="Valentin K."/>
            <person name="Van de Peer Y."/>
            <person name="Wheeler G."/>
            <person name="Dacks J.B."/>
            <person name="Delwiche C.F."/>
            <person name="Dyhrman S.T."/>
            <person name="Glockner G."/>
            <person name="John U."/>
            <person name="Richards T."/>
            <person name="Worden A.Z."/>
            <person name="Zhang X."/>
            <person name="Grigoriev I.V."/>
            <person name="Allen A.E."/>
            <person name="Bidle K."/>
            <person name="Borodovsky M."/>
            <person name="Bowler C."/>
            <person name="Brownlee C."/>
            <person name="Cock J.M."/>
            <person name="Elias M."/>
            <person name="Gladyshev V.N."/>
            <person name="Groth M."/>
            <person name="Guda C."/>
            <person name="Hadaegh A."/>
            <person name="Iglesias-Rodriguez M.D."/>
            <person name="Jenkins J."/>
            <person name="Jones B.M."/>
            <person name="Lawson T."/>
            <person name="Leese F."/>
            <person name="Lindquist E."/>
            <person name="Lobanov A."/>
            <person name="Lomsadze A."/>
            <person name="Malik S.B."/>
            <person name="Marsh M.E."/>
            <person name="Mackinder L."/>
            <person name="Mock T."/>
            <person name="Mueller-Roeber B."/>
            <person name="Pagarete A."/>
            <person name="Parker M."/>
            <person name="Probert I."/>
            <person name="Quesneville H."/>
            <person name="Raines C."/>
            <person name="Rensing S.A."/>
            <person name="Riano-Pachon D.M."/>
            <person name="Richier S."/>
            <person name="Rokitta S."/>
            <person name="Shiraiwa Y."/>
            <person name="Soanes D.M."/>
            <person name="van der Giezen M."/>
            <person name="Wahlund T.M."/>
            <person name="Williams B."/>
            <person name="Wilson W."/>
            <person name="Wolfe G."/>
            <person name="Wurch L.L."/>
        </authorList>
    </citation>
    <scope>NUCLEOTIDE SEQUENCE</scope>
</reference>
<evidence type="ECO:0008006" key="4">
    <source>
        <dbReference type="Google" id="ProtNLM"/>
    </source>
</evidence>
<dbReference type="GO" id="GO:0006751">
    <property type="term" value="P:glutathione catabolic process"/>
    <property type="evidence" value="ECO:0007669"/>
    <property type="project" value="TreeGrafter"/>
</dbReference>
<dbReference type="SUPFAM" id="SSF56235">
    <property type="entry name" value="N-terminal nucleophile aminohydrolases (Ntn hydrolases)"/>
    <property type="match status" value="1"/>
</dbReference>
<dbReference type="InterPro" id="IPR029055">
    <property type="entry name" value="Ntn_hydrolases_N"/>
</dbReference>
<evidence type="ECO:0000313" key="3">
    <source>
        <dbReference type="Proteomes" id="UP000013827"/>
    </source>
</evidence>
<proteinExistence type="predicted"/>
<dbReference type="PANTHER" id="PTHR43187">
    <property type="entry name" value="GLUTAMINE AMIDOTRANSFERASE DUG3-RELATED"/>
    <property type="match status" value="1"/>
</dbReference>
<dbReference type="Gene3D" id="3.60.20.10">
    <property type="entry name" value="Glutamine Phosphoribosylpyrophosphate, subunit 1, domain 1"/>
    <property type="match status" value="1"/>
</dbReference>
<dbReference type="GO" id="GO:0008242">
    <property type="term" value="F:omega peptidase activity"/>
    <property type="evidence" value="ECO:0007669"/>
    <property type="project" value="TreeGrafter"/>
</dbReference>
<dbReference type="AlphaFoldDB" id="A0A0D3JUM5"/>
<dbReference type="GO" id="GO:0005737">
    <property type="term" value="C:cytoplasm"/>
    <property type="evidence" value="ECO:0007669"/>
    <property type="project" value="TreeGrafter"/>
</dbReference>
<evidence type="ECO:0000313" key="2">
    <source>
        <dbReference type="EnsemblProtists" id="EOD27210"/>
    </source>
</evidence>
<feature type="region of interest" description="Disordered" evidence="1">
    <location>
        <begin position="354"/>
        <end position="419"/>
    </location>
</feature>
<dbReference type="KEGG" id="ehx:EMIHUDRAFT_450204"/>
<dbReference type="eggNOG" id="KOG1268">
    <property type="taxonomic scope" value="Eukaryota"/>
</dbReference>
<dbReference type="CDD" id="cd01908">
    <property type="entry name" value="YafJ"/>
    <property type="match status" value="1"/>
</dbReference>
<name>A0A0D3JUM5_EMIH1</name>
<dbReference type="Proteomes" id="UP000013827">
    <property type="component" value="Unassembled WGS sequence"/>
</dbReference>
<dbReference type="STRING" id="2903.R1EKL5"/>
<evidence type="ECO:0000256" key="1">
    <source>
        <dbReference type="SAM" id="MobiDB-lite"/>
    </source>
</evidence>
<dbReference type="GeneID" id="17272756"/>
<reference evidence="2" key="2">
    <citation type="submission" date="2024-10" db="UniProtKB">
        <authorList>
            <consortium name="EnsemblProtists"/>
        </authorList>
    </citation>
    <scope>IDENTIFICATION</scope>
</reference>
<protein>
    <recommendedName>
        <fullName evidence="4">Glutamine amidotransferase type-2 domain-containing protein</fullName>
    </recommendedName>
</protein>
<dbReference type="EnsemblProtists" id="EOD27210">
    <property type="protein sequence ID" value="EOD27210"/>
    <property type="gene ID" value="EMIHUDRAFT_450204"/>
</dbReference>
<dbReference type="InterPro" id="IPR052373">
    <property type="entry name" value="Gamma-glu_amide_hydrolase"/>
</dbReference>
<dbReference type="HOGENOM" id="CLU_031163_0_0_1"/>
<dbReference type="GO" id="GO:0061672">
    <property type="term" value="C:glutathione hydrolase complex"/>
    <property type="evidence" value="ECO:0007669"/>
    <property type="project" value="TreeGrafter"/>
</dbReference>